<evidence type="ECO:0000313" key="1">
    <source>
        <dbReference type="EMBL" id="GMH27025.1"/>
    </source>
</evidence>
<evidence type="ECO:0000313" key="2">
    <source>
        <dbReference type="Proteomes" id="UP001279734"/>
    </source>
</evidence>
<keyword evidence="2" id="KW-1185">Reference proteome</keyword>
<organism evidence="1 2">
    <name type="scientific">Nepenthes gracilis</name>
    <name type="common">Slender pitcher plant</name>
    <dbReference type="NCBI Taxonomy" id="150966"/>
    <lineage>
        <taxon>Eukaryota</taxon>
        <taxon>Viridiplantae</taxon>
        <taxon>Streptophyta</taxon>
        <taxon>Embryophyta</taxon>
        <taxon>Tracheophyta</taxon>
        <taxon>Spermatophyta</taxon>
        <taxon>Magnoliopsida</taxon>
        <taxon>eudicotyledons</taxon>
        <taxon>Gunneridae</taxon>
        <taxon>Pentapetalae</taxon>
        <taxon>Caryophyllales</taxon>
        <taxon>Nepenthaceae</taxon>
        <taxon>Nepenthes</taxon>
    </lineage>
</organism>
<reference evidence="1" key="1">
    <citation type="submission" date="2023-05" db="EMBL/GenBank/DDBJ databases">
        <title>Nepenthes gracilis genome sequencing.</title>
        <authorList>
            <person name="Fukushima K."/>
        </authorList>
    </citation>
    <scope>NUCLEOTIDE SEQUENCE</scope>
    <source>
        <strain evidence="1">SING2019-196</strain>
    </source>
</reference>
<proteinExistence type="predicted"/>
<gene>
    <name evidence="1" type="ORF">Nepgr_028868</name>
</gene>
<dbReference type="Proteomes" id="UP001279734">
    <property type="component" value="Unassembled WGS sequence"/>
</dbReference>
<name>A0AAD3TCH8_NEPGR</name>
<sequence>MGLLLPMLLSKGDSDQAYQIRNDCFPNNSDASTHMEFPLAYEYLVPKSTGWLKSYITIYEIAFNNSPSLVTSSPSMFRGLFAVDVQHSLKMNSNSLLSFRFSNQVKRASQYFSKIECFSSLDQKFVLGTRIHLWKSELIPH</sequence>
<accession>A0AAD3TCH8</accession>
<dbReference type="EMBL" id="BSYO01000032">
    <property type="protein sequence ID" value="GMH27025.1"/>
    <property type="molecule type" value="Genomic_DNA"/>
</dbReference>
<protein>
    <submittedName>
        <fullName evidence="1">Uncharacterized protein</fullName>
    </submittedName>
</protein>
<comment type="caution">
    <text evidence="1">The sequence shown here is derived from an EMBL/GenBank/DDBJ whole genome shotgun (WGS) entry which is preliminary data.</text>
</comment>
<dbReference type="AlphaFoldDB" id="A0AAD3TCH8"/>